<dbReference type="Pfam" id="PF03564">
    <property type="entry name" value="DUF1759"/>
    <property type="match status" value="1"/>
</dbReference>
<sequence length="268" mass="31096">MTMMRANRALHNQGCQIQSIRNRIKQNISVIDRLNLPKHLYRDAKEFAEYWAIFETLVHKTKELDVMEKILLLKENLRVRAQTAKKDIKLIPENYNWIIKTLQETYCNKSINRSQIMQKLVNMRPANSSADNSSVVFDQIHVLVNQMITAGYDVQNTCDPIWCEAVIAKFPSDIIQPVLISGQAFEQQTIEDLLAQIKKEVAAKSYIENRLGRSINNKVSTPKAKYISQQPLANEWCLFCHKGHHPMLCRTVTEQNSRRKIIEDDNRC</sequence>
<accession>A0ABR1EF05</accession>
<keyword evidence="2" id="KW-1185">Reference proteome</keyword>
<protein>
    <submittedName>
        <fullName evidence="1">Uncharacterized protein</fullName>
    </submittedName>
</protein>
<evidence type="ECO:0000313" key="2">
    <source>
        <dbReference type="Proteomes" id="UP001303046"/>
    </source>
</evidence>
<proteinExistence type="predicted"/>
<gene>
    <name evidence="1" type="primary">Necator_chrX.g22465</name>
    <name evidence="1" type="ORF">RB195_022302</name>
</gene>
<name>A0ABR1EF05_NECAM</name>
<organism evidence="1 2">
    <name type="scientific">Necator americanus</name>
    <name type="common">Human hookworm</name>
    <dbReference type="NCBI Taxonomy" id="51031"/>
    <lineage>
        <taxon>Eukaryota</taxon>
        <taxon>Metazoa</taxon>
        <taxon>Ecdysozoa</taxon>
        <taxon>Nematoda</taxon>
        <taxon>Chromadorea</taxon>
        <taxon>Rhabditida</taxon>
        <taxon>Rhabditina</taxon>
        <taxon>Rhabditomorpha</taxon>
        <taxon>Strongyloidea</taxon>
        <taxon>Ancylostomatidae</taxon>
        <taxon>Bunostominae</taxon>
        <taxon>Necator</taxon>
    </lineage>
</organism>
<dbReference type="Proteomes" id="UP001303046">
    <property type="component" value="Unassembled WGS sequence"/>
</dbReference>
<comment type="caution">
    <text evidence="1">The sequence shown here is derived from an EMBL/GenBank/DDBJ whole genome shotgun (WGS) entry which is preliminary data.</text>
</comment>
<reference evidence="1 2" key="1">
    <citation type="submission" date="2023-08" db="EMBL/GenBank/DDBJ databases">
        <title>A Necator americanus chromosomal reference genome.</title>
        <authorList>
            <person name="Ilik V."/>
            <person name="Petrzelkova K.J."/>
            <person name="Pardy F."/>
            <person name="Fuh T."/>
            <person name="Niatou-Singa F.S."/>
            <person name="Gouil Q."/>
            <person name="Baker L."/>
            <person name="Ritchie M.E."/>
            <person name="Jex A.R."/>
            <person name="Gazzola D."/>
            <person name="Li H."/>
            <person name="Toshio Fujiwara R."/>
            <person name="Zhan B."/>
            <person name="Aroian R.V."/>
            <person name="Pafco B."/>
            <person name="Schwarz E.M."/>
        </authorList>
    </citation>
    <scope>NUCLEOTIDE SEQUENCE [LARGE SCALE GENOMIC DNA]</scope>
    <source>
        <strain evidence="1 2">Aroian</strain>
        <tissue evidence="1">Whole animal</tissue>
    </source>
</reference>
<dbReference type="InterPro" id="IPR005312">
    <property type="entry name" value="DUF1759"/>
</dbReference>
<dbReference type="EMBL" id="JAVFWL010000006">
    <property type="protein sequence ID" value="KAK6761185.1"/>
    <property type="molecule type" value="Genomic_DNA"/>
</dbReference>
<evidence type="ECO:0000313" key="1">
    <source>
        <dbReference type="EMBL" id="KAK6761185.1"/>
    </source>
</evidence>